<evidence type="ECO:0000256" key="4">
    <source>
        <dbReference type="ARBA" id="ARBA00011233"/>
    </source>
</evidence>
<evidence type="ECO:0000256" key="3">
    <source>
        <dbReference type="ARBA" id="ARBA00006906"/>
    </source>
</evidence>
<dbReference type="InterPro" id="IPR000887">
    <property type="entry name" value="Aldlse_KDPG_KHG"/>
</dbReference>
<dbReference type="RefSeq" id="WP_182168719.1">
    <property type="nucleotide sequence ID" value="NZ_JACFXU010000013.1"/>
</dbReference>
<dbReference type="Pfam" id="PF01081">
    <property type="entry name" value="Aldolase"/>
    <property type="match status" value="1"/>
</dbReference>
<proteinExistence type="inferred from homology"/>
<dbReference type="SUPFAM" id="SSF51569">
    <property type="entry name" value="Aldolase"/>
    <property type="match status" value="1"/>
</dbReference>
<dbReference type="Gene3D" id="3.20.20.70">
    <property type="entry name" value="Aldolase class I"/>
    <property type="match status" value="1"/>
</dbReference>
<evidence type="ECO:0000256" key="2">
    <source>
        <dbReference type="ARBA" id="ARBA00004736"/>
    </source>
</evidence>
<dbReference type="PROSITE" id="PS00159">
    <property type="entry name" value="ALDOLASE_KDPG_KHG_1"/>
    <property type="match status" value="1"/>
</dbReference>
<dbReference type="PROSITE" id="PS00160">
    <property type="entry name" value="ALDOLASE_KDPG_KHG_2"/>
    <property type="match status" value="1"/>
</dbReference>
<keyword evidence="7" id="KW-0704">Schiff base</keyword>
<reference evidence="9 10" key="1">
    <citation type="submission" date="2020-07" db="EMBL/GenBank/DDBJ databases">
        <title>Halieaceae bacterium, F7430, whole genome shotgun sequencing project.</title>
        <authorList>
            <person name="Jiang S."/>
            <person name="Liu Z.W."/>
            <person name="Du Z.J."/>
        </authorList>
    </citation>
    <scope>NUCLEOTIDE SEQUENCE [LARGE SCALE GENOMIC DNA]</scope>
    <source>
        <strain evidence="9 10">F7430</strain>
    </source>
</reference>
<dbReference type="CDD" id="cd00452">
    <property type="entry name" value="KDPG_aldolase"/>
    <property type="match status" value="1"/>
</dbReference>
<comment type="subunit">
    <text evidence="4">Homotrimer.</text>
</comment>
<comment type="similarity">
    <text evidence="3">Belongs to the KHG/KDPG aldolase family.</text>
</comment>
<evidence type="ECO:0000256" key="8">
    <source>
        <dbReference type="ARBA" id="ARBA00023277"/>
    </source>
</evidence>
<dbReference type="PANTHER" id="PTHR30246">
    <property type="entry name" value="2-KETO-3-DEOXY-6-PHOSPHOGLUCONATE ALDOLASE"/>
    <property type="match status" value="1"/>
</dbReference>
<dbReference type="InterPro" id="IPR013785">
    <property type="entry name" value="Aldolase_TIM"/>
</dbReference>
<keyword evidence="10" id="KW-1185">Reference proteome</keyword>
<dbReference type="NCBIfam" id="TIGR01182">
    <property type="entry name" value="eda"/>
    <property type="match status" value="1"/>
</dbReference>
<comment type="pathway">
    <text evidence="2">Carbohydrate acid metabolism; 2-dehydro-3-deoxy-D-gluconate degradation; D-glyceraldehyde 3-phosphate and pyruvate from 2-dehydro-3-deoxy-D-gluconate: step 2/2.</text>
</comment>
<evidence type="ECO:0000256" key="6">
    <source>
        <dbReference type="ARBA" id="ARBA00023239"/>
    </source>
</evidence>
<evidence type="ECO:0000256" key="1">
    <source>
        <dbReference type="ARBA" id="ARBA00000654"/>
    </source>
</evidence>
<comment type="catalytic activity">
    <reaction evidence="1">
        <text>2-dehydro-3-deoxy-6-phospho-D-gluconate = D-glyceraldehyde 3-phosphate + pyruvate</text>
        <dbReference type="Rhea" id="RHEA:17089"/>
        <dbReference type="ChEBI" id="CHEBI:15361"/>
        <dbReference type="ChEBI" id="CHEBI:57569"/>
        <dbReference type="ChEBI" id="CHEBI:59776"/>
        <dbReference type="EC" id="4.1.2.14"/>
    </reaction>
</comment>
<evidence type="ECO:0000256" key="7">
    <source>
        <dbReference type="ARBA" id="ARBA00023270"/>
    </source>
</evidence>
<evidence type="ECO:0000256" key="5">
    <source>
        <dbReference type="ARBA" id="ARBA00013063"/>
    </source>
</evidence>
<dbReference type="InterPro" id="IPR031338">
    <property type="entry name" value="KDPG/KHG_AS_2"/>
</dbReference>
<accession>A0A7W2TU10</accession>
<keyword evidence="8" id="KW-0119">Carbohydrate metabolism</keyword>
<dbReference type="AlphaFoldDB" id="A0A7W2TU10"/>
<comment type="caution">
    <text evidence="9">The sequence shown here is derived from an EMBL/GenBank/DDBJ whole genome shotgun (WGS) entry which is preliminary data.</text>
</comment>
<dbReference type="PANTHER" id="PTHR30246:SF1">
    <property type="entry name" value="2-DEHYDRO-3-DEOXY-6-PHOSPHOGALACTONATE ALDOLASE-RELATED"/>
    <property type="match status" value="1"/>
</dbReference>
<keyword evidence="6 9" id="KW-0456">Lyase</keyword>
<dbReference type="NCBIfam" id="NF004325">
    <property type="entry name" value="PRK05718.1"/>
    <property type="match status" value="1"/>
</dbReference>
<evidence type="ECO:0000313" key="10">
    <source>
        <dbReference type="Proteomes" id="UP000539350"/>
    </source>
</evidence>
<dbReference type="EC" id="4.1.2.14" evidence="5"/>
<dbReference type="InterPro" id="IPR031337">
    <property type="entry name" value="KDPG/KHG_AS_1"/>
</dbReference>
<dbReference type="Proteomes" id="UP000539350">
    <property type="component" value="Unassembled WGS sequence"/>
</dbReference>
<dbReference type="GO" id="GO:0008675">
    <property type="term" value="F:2-dehydro-3-deoxy-phosphogluconate aldolase activity"/>
    <property type="evidence" value="ECO:0007669"/>
    <property type="project" value="UniProtKB-EC"/>
</dbReference>
<sequence>MLNEMLRQCRVLPVITAVDVASTLELSRTLQASGMIAVEITLRSASALDSIRALKDELPDLHVAAGTVTNPRDLDLALAAGAELILSPGLTPALLEAATERQAAFVPGVASASEIMQGMDYGLSTFKLFPAALIGGLAALKAFAGPFPEIKFCPTGGLNPDNFRDYLALPNVLCCGGSWMVEPSLVRSANWQRIGALAAEAMAADGTA</sequence>
<protein>
    <recommendedName>
        <fullName evidence="5">2-dehydro-3-deoxy-phosphogluconate aldolase</fullName>
        <ecNumber evidence="5">4.1.2.14</ecNumber>
    </recommendedName>
</protein>
<organism evidence="9 10">
    <name type="scientific">Sediminihaliea albiluteola</name>
    <dbReference type="NCBI Taxonomy" id="2758564"/>
    <lineage>
        <taxon>Bacteria</taxon>
        <taxon>Pseudomonadati</taxon>
        <taxon>Pseudomonadota</taxon>
        <taxon>Gammaproteobacteria</taxon>
        <taxon>Cellvibrionales</taxon>
        <taxon>Halieaceae</taxon>
        <taxon>Sediminihaliea</taxon>
    </lineage>
</organism>
<dbReference type="EMBL" id="JACFXU010000013">
    <property type="protein sequence ID" value="MBA6411868.1"/>
    <property type="molecule type" value="Genomic_DNA"/>
</dbReference>
<name>A0A7W2TU10_9GAMM</name>
<gene>
    <name evidence="9" type="primary">eda</name>
    <name evidence="9" type="ORF">H2508_01935</name>
</gene>
<evidence type="ECO:0000313" key="9">
    <source>
        <dbReference type="EMBL" id="MBA6411868.1"/>
    </source>
</evidence>